<dbReference type="PDB" id="8G3D">
    <property type="method" value="EM"/>
    <property type="resolution" value="3.70 A"/>
    <property type="chains" value="0A/1A/2A/3A=1-236"/>
</dbReference>
<keyword evidence="4 5" id="KW-0002">3D-structure</keyword>
<dbReference type="GeneID" id="7826905"/>
<dbReference type="EMDB" id="EMD-40436"/>
<dbReference type="KEGG" id="tet:TTHERM_00522810"/>
<dbReference type="Proteomes" id="UP000009168">
    <property type="component" value="Unassembled WGS sequence"/>
</dbReference>
<gene>
    <name evidence="2" type="ORF">TTHERM_00522810</name>
</gene>
<feature type="region of interest" description="Disordered" evidence="1">
    <location>
        <begin position="138"/>
        <end position="159"/>
    </location>
</feature>
<evidence type="ECO:0000313" key="2">
    <source>
        <dbReference type="EMBL" id="EAR94214.3"/>
    </source>
</evidence>
<name>I7LUL4_TETTS</name>
<dbReference type="EMBL" id="GG662717">
    <property type="protein sequence ID" value="EAR94214.3"/>
    <property type="molecule type" value="Genomic_DNA"/>
</dbReference>
<reference evidence="3" key="1">
    <citation type="journal article" date="2006" name="PLoS Biol.">
        <title>Macronuclear genome sequence of the ciliate Tetrahymena thermophila, a model eukaryote.</title>
        <authorList>
            <person name="Eisen J.A."/>
            <person name="Coyne R.S."/>
            <person name="Wu M."/>
            <person name="Wu D."/>
            <person name="Thiagarajan M."/>
            <person name="Wortman J.R."/>
            <person name="Badger J.H."/>
            <person name="Ren Q."/>
            <person name="Amedeo P."/>
            <person name="Jones K.M."/>
            <person name="Tallon L.J."/>
            <person name="Delcher A.L."/>
            <person name="Salzberg S.L."/>
            <person name="Silva J.C."/>
            <person name="Haas B.J."/>
            <person name="Majoros W.H."/>
            <person name="Farzad M."/>
            <person name="Carlton J.M."/>
            <person name="Smith R.K. Jr."/>
            <person name="Garg J."/>
            <person name="Pearlman R.E."/>
            <person name="Karrer K.M."/>
            <person name="Sun L."/>
            <person name="Manning G."/>
            <person name="Elde N.C."/>
            <person name="Turkewitz A.P."/>
            <person name="Asai D.J."/>
            <person name="Wilkes D.E."/>
            <person name="Wang Y."/>
            <person name="Cai H."/>
            <person name="Collins K."/>
            <person name="Stewart B.A."/>
            <person name="Lee S.R."/>
            <person name="Wilamowska K."/>
            <person name="Weinberg Z."/>
            <person name="Ruzzo W.L."/>
            <person name="Wloga D."/>
            <person name="Gaertig J."/>
            <person name="Frankel J."/>
            <person name="Tsao C.-C."/>
            <person name="Gorovsky M.A."/>
            <person name="Keeling P.J."/>
            <person name="Waller R.F."/>
            <person name="Patron N.J."/>
            <person name="Cherry J.M."/>
            <person name="Stover N.A."/>
            <person name="Krieger C.J."/>
            <person name="del Toro C."/>
            <person name="Ryder H.F."/>
            <person name="Williamson S.C."/>
            <person name="Barbeau R.A."/>
            <person name="Hamilton E.P."/>
            <person name="Orias E."/>
        </authorList>
    </citation>
    <scope>NUCLEOTIDE SEQUENCE [LARGE SCALE GENOMIC DNA]</scope>
    <source>
        <strain evidence="3">SB210</strain>
    </source>
</reference>
<protein>
    <submittedName>
        <fullName evidence="2">Uncharacterized protein</fullName>
    </submittedName>
</protein>
<evidence type="ECO:0000256" key="1">
    <source>
        <dbReference type="SAM" id="MobiDB-lite"/>
    </source>
</evidence>
<dbReference type="RefSeq" id="XP_001014459.3">
    <property type="nucleotide sequence ID" value="XM_001014459.4"/>
</dbReference>
<evidence type="ECO:0007829" key="4">
    <source>
        <dbReference type="PDB" id="8G2Z"/>
    </source>
</evidence>
<dbReference type="InParanoid" id="I7LUL4"/>
<dbReference type="OMA" id="YNTHKLA"/>
<sequence length="236" mass="27561">MSQYAYDFNPAKTQSLQSRPIEHNKFSAWTGDQLYRTSYGTHWTSKPQEPKTHVPPGYAGYIPGLKPNNHYGASYGEIAKNCLSNPKVAQNPFKLASTGFNYQRHDFRDPSLTATTHKFGAQTLLKNHPSIDQKSNQWQSQTHDSFRNPLHKPNPTYRETDKDLQTQKYFTKTSGFQQNHTTFDRTGWVPEKVLHADRTTSEYRIHFNKQVPFHRDTVLFKERRLPPKEYNYKYMG</sequence>
<dbReference type="AlphaFoldDB" id="I7LUL4"/>
<dbReference type="PDB" id="8G2Z">
    <property type="method" value="EM"/>
    <property type="resolution" value="4.10 A"/>
    <property type="chains" value="0A/1A/2A/3A=1-236"/>
</dbReference>
<reference evidence="6" key="3">
    <citation type="journal article" date="2024" name="Elife">
        <title>Effect of alpha-tubulin acetylation on the doublet microtubule structure.</title>
        <authorList>
            <person name="Yang S.K."/>
            <person name="Kubo S."/>
            <person name="Black C.S."/>
            <person name="Peri K."/>
            <person name="Dai D."/>
            <person name="Legal T."/>
            <person name="Valente-Paterno M."/>
            <person name="Gaertig J."/>
            <person name="Bui K.H."/>
        </authorList>
    </citation>
    <scope>STRUCTURE BY ELECTRON MICROSCOPY (4.10 ANGSTROMS)</scope>
</reference>
<evidence type="ECO:0000313" key="3">
    <source>
        <dbReference type="Proteomes" id="UP000009168"/>
    </source>
</evidence>
<organism evidence="2 3">
    <name type="scientific">Tetrahymena thermophila (strain SB210)</name>
    <dbReference type="NCBI Taxonomy" id="312017"/>
    <lineage>
        <taxon>Eukaryota</taxon>
        <taxon>Sar</taxon>
        <taxon>Alveolata</taxon>
        <taxon>Ciliophora</taxon>
        <taxon>Intramacronucleata</taxon>
        <taxon>Oligohymenophorea</taxon>
        <taxon>Hymenostomatida</taxon>
        <taxon>Tetrahymenina</taxon>
        <taxon>Tetrahymenidae</taxon>
        <taxon>Tetrahymena</taxon>
    </lineage>
</organism>
<proteinExistence type="evidence at protein level"/>
<keyword evidence="3" id="KW-1185">Reference proteome</keyword>
<reference evidence="4 5" key="2">
    <citation type="journal article" date="2023" name="Nat. Commun.">
        <title>Native doublet microtubules from Tetrahymena thermophila reveal the importance of outer junction proteins.</title>
        <authorList>
            <person name="Kubo S."/>
            <person name="Black C.S."/>
            <person name="Joachimiak E."/>
            <person name="Yang S.K."/>
            <person name="Legal T."/>
            <person name="Peri K."/>
            <person name="Khalifa A.A.Z."/>
            <person name="Ghanaeian A."/>
            <person name="McCafferty C.L."/>
            <person name="Valente-Paterno M."/>
            <person name="De Bellis C."/>
            <person name="Huynh P.M."/>
            <person name="Fan Z."/>
            <person name="Marcotte E.M."/>
            <person name="Wloga D."/>
            <person name="Bui K.H."/>
        </authorList>
    </citation>
    <scope>STRUCTURE BY ELECTRON MICROSCOPY (3.70 ANGSTROMS)</scope>
</reference>
<dbReference type="HOGENOM" id="CLU_1177457_0_0_1"/>
<dbReference type="EMDB" id="EMD-29692"/>
<dbReference type="eggNOG" id="ENOG502SPUY">
    <property type="taxonomic scope" value="Eukaryota"/>
</dbReference>
<evidence type="ECO:0007829" key="5">
    <source>
        <dbReference type="PDB" id="8G3D"/>
    </source>
</evidence>
<accession>I7LUL4</accession>
<dbReference type="OrthoDB" id="307342at2759"/>
<dbReference type="PDB" id="8SF7">
    <property type="method" value="EM"/>
    <property type="resolution" value="4.10 A"/>
    <property type="chains" value="0A/1A/2A/3A=1-236"/>
</dbReference>
<evidence type="ECO:0007829" key="6">
    <source>
        <dbReference type="PDB" id="8SF7"/>
    </source>
</evidence>
<dbReference type="EMDB" id="EMD-29685"/>